<dbReference type="GO" id="GO:0003950">
    <property type="term" value="F:NAD+ poly-ADP-ribosyltransferase activity"/>
    <property type="evidence" value="ECO:0007669"/>
    <property type="project" value="UniProtKB-EC"/>
</dbReference>
<sequence length="938" mass="101532">MECGAPPASQQLLFRACEEGAFENARRLLEPAGADVVVVGGGGTAATNNNHHHHHHLTCPQHQVPVDCTDDDGNTALQFAAGHGHEQLVRFLLMKGASVDSRNSYGWSPLMQAARHGHLAVARLLLENQADVNAANKLGACVLAAAARGGHAGLTRLLLESGARLACTRGGRGRDHQEEEVEVVEEEVRALMVCAQHGHEAAARALLEWGADPRGAAPATGWSALMLAALAGRLPLARLLVEAGADPNPQSAAGHTALQLASAAGQEEVRSYLDSRTTNRPQSDEEKRRPDIFRALKLGSYQHVKEILDEDVSQANVINADGASPLMIAAMTGQLDLVQLIERNADIDKQDSVHGWSALMQATYHGSKDVVKYLLNQGADVNLRAKNGVTAFDLVMLLNDPDTELVRLLASVCMQVDKEKGKPKSKTLPRSKSKLSLNLPMPPEDKGGLKSWWNRMSNRFRRLKLTRTLRHGFSTNRLAPFPDDPEVGFDSTMKASLKDDRNNLSVTRSSNIGNTETFKAWTGKNKDNGLGHTGAEKDDILLTTMLRNGAPFTRLPSDKLKAVIPPFLPPSNFELWNSDRTRSNTNDQTRFSMPREMDLGEGSDGTSVSRMGRPVKLPPIPNLTRSPGSPSNSGNFSYSPHSSAGSNGVAGVNRHSSDPHNRSGGSADSVLSQIAAQRRKAAGLPDLKSSQSDSPPQPVSVDISFPDLQSSPLGRTSILQRCDNKRRPSSVTSSNSKSTSPTLTPSPSPTPKGPHGELSMSSSSSQQQSKSSGGSSSGTLTDEGNAVCYICGLKPHIKSSNLLSVCLFRWINVNNILLYILTLCHLLFVPFSSADELSGILKKLSLEKYQPIFEEQEVDMEAFLTLTDGDLKELGIKTDGSRQQILAAISELNAGKGRERQILQETIHNFHSSFGSSASNPRQHHVLQCKFRFLNTWQ</sequence>
<reference evidence="12" key="2">
    <citation type="journal article" date="2007" name="PLoS Biol.">
        <title>Survey sequencing and comparative analysis of the elephant shark (Callorhinchus milii) genome.</title>
        <authorList>
            <person name="Venkatesh B."/>
            <person name="Kirkness E.F."/>
            <person name="Loh Y.H."/>
            <person name="Halpern A.L."/>
            <person name="Lee A.P."/>
            <person name="Johnson J."/>
            <person name="Dandona N."/>
            <person name="Viswanathan L.D."/>
            <person name="Tay A."/>
            <person name="Venter J.C."/>
            <person name="Strausberg R.L."/>
            <person name="Brenner S."/>
        </authorList>
    </citation>
    <scope>NUCLEOTIDE SEQUENCE [LARGE SCALE GENOMIC DNA]</scope>
</reference>
<feature type="compositionally biased region" description="Low complexity" evidence="9">
    <location>
        <begin position="759"/>
        <end position="778"/>
    </location>
</feature>
<feature type="repeat" description="ANK" evidence="8">
    <location>
        <begin position="72"/>
        <end position="104"/>
    </location>
</feature>
<feature type="compositionally biased region" description="Polar residues" evidence="9">
    <location>
        <begin position="663"/>
        <end position="675"/>
    </location>
</feature>
<feature type="compositionally biased region" description="Basic residues" evidence="9">
    <location>
        <begin position="423"/>
        <end position="433"/>
    </location>
</feature>
<feature type="region of interest" description="Disordered" evidence="9">
    <location>
        <begin position="419"/>
        <end position="441"/>
    </location>
</feature>
<dbReference type="PROSITE" id="PS50297">
    <property type="entry name" value="ANK_REP_REGION"/>
    <property type="match status" value="4"/>
</dbReference>
<dbReference type="Pfam" id="PF00536">
    <property type="entry name" value="SAM_1"/>
    <property type="match status" value="1"/>
</dbReference>
<feature type="domain" description="SAM" evidence="10">
    <location>
        <begin position="832"/>
        <end position="895"/>
    </location>
</feature>
<gene>
    <name evidence="11" type="primary">LOC103176234</name>
</gene>
<feature type="compositionally biased region" description="Polar residues" evidence="9">
    <location>
        <begin position="707"/>
        <end position="719"/>
    </location>
</feature>
<keyword evidence="2" id="KW-0328">Glycosyltransferase</keyword>
<dbReference type="AlphaFoldDB" id="A0A4W3JZ09"/>
<keyword evidence="12" id="KW-1185">Reference proteome</keyword>
<dbReference type="Gene3D" id="1.10.150.50">
    <property type="entry name" value="Transcription Factor, Ets-1"/>
    <property type="match status" value="1"/>
</dbReference>
<dbReference type="InterPro" id="IPR002110">
    <property type="entry name" value="Ankyrin_rpt"/>
</dbReference>
<name>A0A4W3JZ09_CALMI</name>
<dbReference type="PANTHER" id="PTHR24171">
    <property type="entry name" value="ANKYRIN REPEAT DOMAIN-CONTAINING PROTEIN 39-RELATED"/>
    <property type="match status" value="1"/>
</dbReference>
<dbReference type="InterPro" id="IPR001660">
    <property type="entry name" value="SAM"/>
</dbReference>
<dbReference type="OMA" id="RSPTTWM"/>
<evidence type="ECO:0000313" key="12">
    <source>
        <dbReference type="Proteomes" id="UP000314986"/>
    </source>
</evidence>
<reference evidence="12" key="3">
    <citation type="journal article" date="2014" name="Nature">
        <title>Elephant shark genome provides unique insights into gnathostome evolution.</title>
        <authorList>
            <consortium name="International Elephant Shark Genome Sequencing Consortium"/>
            <person name="Venkatesh B."/>
            <person name="Lee A.P."/>
            <person name="Ravi V."/>
            <person name="Maurya A.K."/>
            <person name="Lian M.M."/>
            <person name="Swann J.B."/>
            <person name="Ohta Y."/>
            <person name="Flajnik M.F."/>
            <person name="Sutoh Y."/>
            <person name="Kasahara M."/>
            <person name="Hoon S."/>
            <person name="Gangu V."/>
            <person name="Roy S.W."/>
            <person name="Irimia M."/>
            <person name="Korzh V."/>
            <person name="Kondrychyn I."/>
            <person name="Lim Z.W."/>
            <person name="Tay B.H."/>
            <person name="Tohari S."/>
            <person name="Kong K.W."/>
            <person name="Ho S."/>
            <person name="Lorente-Galdos B."/>
            <person name="Quilez J."/>
            <person name="Marques-Bonet T."/>
            <person name="Raney B.J."/>
            <person name="Ingham P.W."/>
            <person name="Tay A."/>
            <person name="Hillier L.W."/>
            <person name="Minx P."/>
            <person name="Boehm T."/>
            <person name="Wilson R.K."/>
            <person name="Brenner S."/>
            <person name="Warren W.C."/>
        </authorList>
    </citation>
    <scope>NUCLEOTIDE SEQUENCE [LARGE SCALE GENOMIC DNA]</scope>
</reference>
<reference evidence="11" key="5">
    <citation type="submission" date="2025-09" db="UniProtKB">
        <authorList>
            <consortium name="Ensembl"/>
        </authorList>
    </citation>
    <scope>IDENTIFICATION</scope>
</reference>
<evidence type="ECO:0000256" key="6">
    <source>
        <dbReference type="ARBA" id="ARBA00024347"/>
    </source>
</evidence>
<evidence type="ECO:0000313" key="11">
    <source>
        <dbReference type="Ensembl" id="ENSCMIP00000048779.1"/>
    </source>
</evidence>
<organism evidence="11 12">
    <name type="scientific">Callorhinchus milii</name>
    <name type="common">Ghost shark</name>
    <dbReference type="NCBI Taxonomy" id="7868"/>
    <lineage>
        <taxon>Eukaryota</taxon>
        <taxon>Metazoa</taxon>
        <taxon>Chordata</taxon>
        <taxon>Craniata</taxon>
        <taxon>Vertebrata</taxon>
        <taxon>Chondrichthyes</taxon>
        <taxon>Holocephali</taxon>
        <taxon>Chimaeriformes</taxon>
        <taxon>Callorhinchidae</taxon>
        <taxon>Callorhinchus</taxon>
    </lineage>
</organism>
<comment type="similarity">
    <text evidence="6">Belongs to the ARTD/PARP family.</text>
</comment>
<protein>
    <recommendedName>
        <fullName evidence="1">NAD(+) ADP-ribosyltransferase</fullName>
        <ecNumber evidence="1">2.4.2.30</ecNumber>
    </recommendedName>
</protein>
<dbReference type="Ensembl" id="ENSCMIT00000049457.1">
    <property type="protein sequence ID" value="ENSCMIP00000048779.1"/>
    <property type="gene ID" value="ENSCMIG00000019922.1"/>
</dbReference>
<feature type="compositionally biased region" description="Low complexity" evidence="9">
    <location>
        <begin position="729"/>
        <end position="743"/>
    </location>
</feature>
<dbReference type="PANTHER" id="PTHR24171:SF9">
    <property type="entry name" value="ANKYRIN REPEAT DOMAIN-CONTAINING PROTEIN 39"/>
    <property type="match status" value="1"/>
</dbReference>
<evidence type="ECO:0000256" key="7">
    <source>
        <dbReference type="ARBA" id="ARBA00033987"/>
    </source>
</evidence>
<reference evidence="12" key="1">
    <citation type="journal article" date="2006" name="Science">
        <title>Ancient noncoding elements conserved in the human genome.</title>
        <authorList>
            <person name="Venkatesh B."/>
            <person name="Kirkness E.F."/>
            <person name="Loh Y.H."/>
            <person name="Halpern A.L."/>
            <person name="Lee A.P."/>
            <person name="Johnson J."/>
            <person name="Dandona N."/>
            <person name="Viswanathan L.D."/>
            <person name="Tay A."/>
            <person name="Venter J.C."/>
            <person name="Strausberg R.L."/>
            <person name="Brenner S."/>
        </authorList>
    </citation>
    <scope>NUCLEOTIDE SEQUENCE [LARGE SCALE GENOMIC DNA]</scope>
</reference>
<keyword evidence="3" id="KW-0808">Transferase</keyword>
<dbReference type="PROSITE" id="PS50105">
    <property type="entry name" value="SAM_DOMAIN"/>
    <property type="match status" value="1"/>
</dbReference>
<feature type="compositionally biased region" description="Low complexity" evidence="9">
    <location>
        <begin position="626"/>
        <end position="640"/>
    </location>
</feature>
<dbReference type="GO" id="GO:0016779">
    <property type="term" value="F:nucleotidyltransferase activity"/>
    <property type="evidence" value="ECO:0007669"/>
    <property type="project" value="UniProtKB-KW"/>
</dbReference>
<evidence type="ECO:0000256" key="5">
    <source>
        <dbReference type="ARBA" id="ARBA00023043"/>
    </source>
</evidence>
<evidence type="ECO:0000256" key="4">
    <source>
        <dbReference type="ARBA" id="ARBA00022737"/>
    </source>
</evidence>
<dbReference type="Pfam" id="PF12796">
    <property type="entry name" value="Ank_2"/>
    <property type="match status" value="3"/>
</dbReference>
<reference evidence="11" key="4">
    <citation type="submission" date="2025-08" db="UniProtKB">
        <authorList>
            <consortium name="Ensembl"/>
        </authorList>
    </citation>
    <scope>IDENTIFICATION</scope>
</reference>
<dbReference type="Proteomes" id="UP000314986">
    <property type="component" value="Unassembled WGS sequence"/>
</dbReference>
<keyword evidence="4" id="KW-0677">Repeat</keyword>
<dbReference type="Gene3D" id="1.25.40.20">
    <property type="entry name" value="Ankyrin repeat-containing domain"/>
    <property type="match status" value="3"/>
</dbReference>
<dbReference type="InterPro" id="IPR013761">
    <property type="entry name" value="SAM/pointed_sf"/>
</dbReference>
<keyword evidence="5 8" id="KW-0040">ANK repeat</keyword>
<dbReference type="PRINTS" id="PR01415">
    <property type="entry name" value="ANKYRIN"/>
</dbReference>
<evidence type="ECO:0000256" key="3">
    <source>
        <dbReference type="ARBA" id="ARBA00022695"/>
    </source>
</evidence>
<feature type="repeat" description="ANK" evidence="8">
    <location>
        <begin position="220"/>
        <end position="252"/>
    </location>
</feature>
<dbReference type="FunFam" id="1.10.150.50:FF:000025">
    <property type="entry name" value="Ankyrin repeat and sterile alpha motif domain-containing 6"/>
    <property type="match status" value="1"/>
</dbReference>
<evidence type="ECO:0000259" key="10">
    <source>
        <dbReference type="PROSITE" id="PS50105"/>
    </source>
</evidence>
<feature type="region of interest" description="Disordered" evidence="9">
    <location>
        <begin position="269"/>
        <end position="288"/>
    </location>
</feature>
<dbReference type="SUPFAM" id="SSF48403">
    <property type="entry name" value="Ankyrin repeat"/>
    <property type="match status" value="2"/>
</dbReference>
<dbReference type="SMART" id="SM00454">
    <property type="entry name" value="SAM"/>
    <property type="match status" value="1"/>
</dbReference>
<dbReference type="InterPro" id="IPR036770">
    <property type="entry name" value="Ankyrin_rpt-contain_sf"/>
</dbReference>
<dbReference type="SMART" id="SM00248">
    <property type="entry name" value="ANK"/>
    <property type="match status" value="8"/>
</dbReference>
<feature type="repeat" description="ANK" evidence="8">
    <location>
        <begin position="105"/>
        <end position="137"/>
    </location>
</feature>
<evidence type="ECO:0000256" key="1">
    <source>
        <dbReference type="ARBA" id="ARBA00012020"/>
    </source>
</evidence>
<feature type="repeat" description="ANK" evidence="8">
    <location>
        <begin position="354"/>
        <end position="386"/>
    </location>
</feature>
<feature type="compositionally biased region" description="Low complexity" evidence="9">
    <location>
        <begin position="689"/>
        <end position="702"/>
    </location>
</feature>
<evidence type="ECO:0000256" key="2">
    <source>
        <dbReference type="ARBA" id="ARBA00022676"/>
    </source>
</evidence>
<evidence type="ECO:0000256" key="8">
    <source>
        <dbReference type="PROSITE-ProRule" id="PRU00023"/>
    </source>
</evidence>
<keyword evidence="3" id="KW-0548">Nucleotidyltransferase</keyword>
<dbReference type="SUPFAM" id="SSF47769">
    <property type="entry name" value="SAM/Pointed domain"/>
    <property type="match status" value="1"/>
</dbReference>
<dbReference type="STRING" id="7868.ENSCMIP00000048779"/>
<comment type="catalytic activity">
    <reaction evidence="7">
        <text>NAD(+) + (ADP-D-ribosyl)n-acceptor = nicotinamide + (ADP-D-ribosyl)n+1-acceptor + H(+).</text>
        <dbReference type="EC" id="2.4.2.30"/>
    </reaction>
</comment>
<accession>A0A4W3JZ09</accession>
<evidence type="ECO:0000256" key="9">
    <source>
        <dbReference type="SAM" id="MobiDB-lite"/>
    </source>
</evidence>
<dbReference type="EC" id="2.4.2.30" evidence="1"/>
<proteinExistence type="inferred from homology"/>
<dbReference type="GeneTree" id="ENSGT00940000157664"/>
<dbReference type="PROSITE" id="PS50088">
    <property type="entry name" value="ANK_REPEAT"/>
    <property type="match status" value="5"/>
</dbReference>
<feature type="region of interest" description="Disordered" evidence="9">
    <location>
        <begin position="572"/>
        <end position="779"/>
    </location>
</feature>
<feature type="repeat" description="ANK" evidence="8">
    <location>
        <begin position="321"/>
        <end position="352"/>
    </location>
</feature>
<dbReference type="InParanoid" id="A0A4W3JZ09"/>